<dbReference type="Proteomes" id="UP000186736">
    <property type="component" value="Unassembled WGS sequence"/>
</dbReference>
<comment type="caution">
    <text evidence="1">The sequence shown here is derived from an EMBL/GenBank/DDBJ whole genome shotgun (WGS) entry which is preliminary data.</text>
</comment>
<reference evidence="1 2" key="1">
    <citation type="submission" date="2016-10" db="EMBL/GenBank/DDBJ databases">
        <title>Genome Sequence of Pseudomonas putida GM4FR.</title>
        <authorList>
            <person name="Poehlein A."/>
            <person name="Wemheuer F."/>
            <person name="Hollensteiner J."/>
            <person name="Wemheuer B."/>
        </authorList>
    </citation>
    <scope>NUCLEOTIDE SEQUENCE [LARGE SCALE GENOMIC DNA]</scope>
    <source>
        <strain evidence="1 2">GM4FR</strain>
    </source>
</reference>
<sequence>MRMNMSAASNIYSMLGRLLPERVVPAPGRAHMRRLYSGVGMPAQRAALGESFSLVSLLDEAPDLQAVYADLRGQALDGSVAALNDLGWIWLNGRYWRADPVLAGHLLRMAALQGSAVAWFNLGQQYYFGKGVEIAYASAAEYYRHAFEAGLAEAAAALGDLFEEEVCDSDGESNPWQTDARRAYEWFLRGAQRGDARCRFEAGYRLLHGFQVNADSRAGVYWLELAAVAGVVQAAEELALHFQVGGNELRYLFWRDQAIGLGSPLALAMKVEDQLRP</sequence>
<gene>
    <name evidence="1" type="ORF">PSEMO_52450</name>
</gene>
<name>A0A1Q9QXU3_PSEPU</name>
<dbReference type="SUPFAM" id="SSF81901">
    <property type="entry name" value="HCP-like"/>
    <property type="match status" value="2"/>
</dbReference>
<protein>
    <recommendedName>
        <fullName evidence="3">Sel1 repeat family protein</fullName>
    </recommendedName>
</protein>
<dbReference type="InterPro" id="IPR050767">
    <property type="entry name" value="Sel1_AlgK"/>
</dbReference>
<evidence type="ECO:0008006" key="3">
    <source>
        <dbReference type="Google" id="ProtNLM"/>
    </source>
</evidence>
<dbReference type="AlphaFoldDB" id="A0A1Q9QXU3"/>
<evidence type="ECO:0000313" key="1">
    <source>
        <dbReference type="EMBL" id="OLS59937.1"/>
    </source>
</evidence>
<accession>A0A1Q9QXU3</accession>
<proteinExistence type="predicted"/>
<dbReference type="Pfam" id="PF08238">
    <property type="entry name" value="Sel1"/>
    <property type="match status" value="4"/>
</dbReference>
<dbReference type="SMART" id="SM00671">
    <property type="entry name" value="SEL1"/>
    <property type="match status" value="4"/>
</dbReference>
<dbReference type="InterPro" id="IPR011990">
    <property type="entry name" value="TPR-like_helical_dom_sf"/>
</dbReference>
<dbReference type="PANTHER" id="PTHR11102">
    <property type="entry name" value="SEL-1-LIKE PROTEIN"/>
    <property type="match status" value="1"/>
</dbReference>
<dbReference type="Gene3D" id="1.25.40.10">
    <property type="entry name" value="Tetratricopeptide repeat domain"/>
    <property type="match status" value="1"/>
</dbReference>
<organism evidence="1 2">
    <name type="scientific">Pseudomonas putida</name>
    <name type="common">Arthrobacter siderocapsulatus</name>
    <dbReference type="NCBI Taxonomy" id="303"/>
    <lineage>
        <taxon>Bacteria</taxon>
        <taxon>Pseudomonadati</taxon>
        <taxon>Pseudomonadota</taxon>
        <taxon>Gammaproteobacteria</taxon>
        <taxon>Pseudomonadales</taxon>
        <taxon>Pseudomonadaceae</taxon>
        <taxon>Pseudomonas</taxon>
    </lineage>
</organism>
<dbReference type="InterPro" id="IPR006597">
    <property type="entry name" value="Sel1-like"/>
</dbReference>
<dbReference type="PANTHER" id="PTHR11102:SF160">
    <property type="entry name" value="ERAD-ASSOCIATED E3 UBIQUITIN-PROTEIN LIGASE COMPONENT HRD3"/>
    <property type="match status" value="1"/>
</dbReference>
<dbReference type="EMBL" id="MKZO01000058">
    <property type="protein sequence ID" value="OLS59937.1"/>
    <property type="molecule type" value="Genomic_DNA"/>
</dbReference>
<evidence type="ECO:0000313" key="2">
    <source>
        <dbReference type="Proteomes" id="UP000186736"/>
    </source>
</evidence>